<dbReference type="GO" id="GO:0001940">
    <property type="term" value="C:male pronucleus"/>
    <property type="evidence" value="ECO:0007669"/>
    <property type="project" value="TreeGrafter"/>
</dbReference>
<reference evidence="6" key="1">
    <citation type="journal article" date="2006" name="Science">
        <title>Ancient noncoding elements conserved in the human genome.</title>
        <authorList>
            <person name="Venkatesh B."/>
            <person name="Kirkness E.F."/>
            <person name="Loh Y.H."/>
            <person name="Halpern A.L."/>
            <person name="Lee A.P."/>
            <person name="Johnson J."/>
            <person name="Dandona N."/>
            <person name="Viswanathan L.D."/>
            <person name="Tay A."/>
            <person name="Venter J.C."/>
            <person name="Strausberg R.L."/>
            <person name="Brenner S."/>
        </authorList>
    </citation>
    <scope>NUCLEOTIDE SEQUENCE [LARGE SCALE GENOMIC DNA]</scope>
</reference>
<dbReference type="InParanoid" id="A0A4W3J2N5"/>
<dbReference type="OMA" id="GQYENPI"/>
<dbReference type="PANTHER" id="PTHR35678">
    <property type="entry name" value="PROTEIN STPG4"/>
    <property type="match status" value="1"/>
</dbReference>
<dbReference type="GeneTree" id="ENSGT00390000011598"/>
<keyword evidence="6" id="KW-1185">Reference proteome</keyword>
<evidence type="ECO:0000256" key="2">
    <source>
        <dbReference type="ARBA" id="ARBA00004496"/>
    </source>
</evidence>
<reference evidence="6" key="2">
    <citation type="journal article" date="2007" name="PLoS Biol.">
        <title>Survey sequencing and comparative analysis of the elephant shark (Callorhinchus milii) genome.</title>
        <authorList>
            <person name="Venkatesh B."/>
            <person name="Kirkness E.F."/>
            <person name="Loh Y.H."/>
            <person name="Halpern A.L."/>
            <person name="Lee A.P."/>
            <person name="Johnson J."/>
            <person name="Dandona N."/>
            <person name="Viswanathan L.D."/>
            <person name="Tay A."/>
            <person name="Venter J.C."/>
            <person name="Strausberg R.L."/>
            <person name="Brenner S."/>
        </authorList>
    </citation>
    <scope>NUCLEOTIDE SEQUENCE [LARGE SCALE GENOMIC DNA]</scope>
</reference>
<reference evidence="5" key="5">
    <citation type="submission" date="2025-09" db="UniProtKB">
        <authorList>
            <consortium name="Ensembl"/>
        </authorList>
    </citation>
    <scope>IDENTIFICATION</scope>
</reference>
<dbReference type="GO" id="GO:0003682">
    <property type="term" value="F:chromatin binding"/>
    <property type="evidence" value="ECO:0007669"/>
    <property type="project" value="TreeGrafter"/>
</dbReference>
<dbReference type="GO" id="GO:0042393">
    <property type="term" value="F:histone binding"/>
    <property type="evidence" value="ECO:0007669"/>
    <property type="project" value="TreeGrafter"/>
</dbReference>
<dbReference type="Proteomes" id="UP000314986">
    <property type="component" value="Unassembled WGS sequence"/>
</dbReference>
<proteinExistence type="predicted"/>
<dbReference type="GO" id="GO:0042585">
    <property type="term" value="C:germinal vesicle"/>
    <property type="evidence" value="ECO:0007669"/>
    <property type="project" value="TreeGrafter"/>
</dbReference>
<dbReference type="Ensembl" id="ENSCMIT00000032956.1">
    <property type="protein sequence ID" value="ENSCMIP00000032463.1"/>
    <property type="gene ID" value="ENSCMIG00000013873.1"/>
</dbReference>
<name>A0A4W3J2N5_CALMI</name>
<comment type="subcellular location">
    <subcellularLocation>
        <location evidence="2">Cytoplasm</location>
    </subcellularLocation>
    <subcellularLocation>
        <location evidence="1">Nucleus</location>
    </subcellularLocation>
</comment>
<evidence type="ECO:0000313" key="6">
    <source>
        <dbReference type="Proteomes" id="UP000314986"/>
    </source>
</evidence>
<protein>
    <recommendedName>
        <fullName evidence="7">O(6)-methylguanine-induced apoptosis 2</fullName>
    </recommendedName>
</protein>
<keyword evidence="4" id="KW-0539">Nucleus</keyword>
<reference evidence="6" key="3">
    <citation type="journal article" date="2014" name="Nature">
        <title>Elephant shark genome provides unique insights into gnathostome evolution.</title>
        <authorList>
            <consortium name="International Elephant Shark Genome Sequencing Consortium"/>
            <person name="Venkatesh B."/>
            <person name="Lee A.P."/>
            <person name="Ravi V."/>
            <person name="Maurya A.K."/>
            <person name="Lian M.M."/>
            <person name="Swann J.B."/>
            <person name="Ohta Y."/>
            <person name="Flajnik M.F."/>
            <person name="Sutoh Y."/>
            <person name="Kasahara M."/>
            <person name="Hoon S."/>
            <person name="Gangu V."/>
            <person name="Roy S.W."/>
            <person name="Irimia M."/>
            <person name="Korzh V."/>
            <person name="Kondrychyn I."/>
            <person name="Lim Z.W."/>
            <person name="Tay B.H."/>
            <person name="Tohari S."/>
            <person name="Kong K.W."/>
            <person name="Ho S."/>
            <person name="Lorente-Galdos B."/>
            <person name="Quilez J."/>
            <person name="Marques-Bonet T."/>
            <person name="Raney B.J."/>
            <person name="Ingham P.W."/>
            <person name="Tay A."/>
            <person name="Hillier L.W."/>
            <person name="Minx P."/>
            <person name="Boehm T."/>
            <person name="Wilson R.K."/>
            <person name="Brenner S."/>
            <person name="Warren W.C."/>
        </authorList>
    </citation>
    <scope>NUCLEOTIDE SEQUENCE [LARGE SCALE GENOMIC DNA]</scope>
</reference>
<dbReference type="GO" id="GO:0044727">
    <property type="term" value="P:epigenetic programing of male pronucleus"/>
    <property type="evidence" value="ECO:0007669"/>
    <property type="project" value="TreeGrafter"/>
</dbReference>
<organism evidence="5 6">
    <name type="scientific">Callorhinchus milii</name>
    <name type="common">Ghost shark</name>
    <dbReference type="NCBI Taxonomy" id="7868"/>
    <lineage>
        <taxon>Eukaryota</taxon>
        <taxon>Metazoa</taxon>
        <taxon>Chordata</taxon>
        <taxon>Craniata</taxon>
        <taxon>Vertebrata</taxon>
        <taxon>Chondrichthyes</taxon>
        <taxon>Holocephali</taxon>
        <taxon>Chimaeriformes</taxon>
        <taxon>Callorhinchidae</taxon>
        <taxon>Callorhinchus</taxon>
    </lineage>
</organism>
<accession>A0A4W3J2N5</accession>
<keyword evidence="3" id="KW-0963">Cytoplasm</keyword>
<dbReference type="GO" id="GO:0001939">
    <property type="term" value="C:female pronucleus"/>
    <property type="evidence" value="ECO:0007669"/>
    <property type="project" value="TreeGrafter"/>
</dbReference>
<sequence>MILIEQQHERRQCGLSRRVNILQHFTEMTGREPEAGITERFDEQSGTSKMTTVSSIPTKYQTVVIDNSEKRGFGSQAKRFDNYMKQIEIPGPGSYNVIHGPIETLKPSFSKRGTGGLASKMSYRPINKFAHFPAANRYTIPSSLISRKDFNHGHSSMFEKPIAMAVPPPTTPAPNQYDAPLGKSNNLAAQPAFLSKTQRGLSLSGLVMAPSPCHYLVDHSLTKQSSKAIVSSFKSKTIRKMVADPTMTPGPAAYDPREPKSPISMLQTSSIAAPSAPVFRYTPPLGPGYYNIVDYVGPPKRYISSAVFVSNTARSVGPPCNDFPGPGPLSIILSPERKVLTLNLS</sequence>
<evidence type="ECO:0000313" key="5">
    <source>
        <dbReference type="Ensembl" id="ENSCMIP00000032463.1"/>
    </source>
</evidence>
<dbReference type="InterPro" id="IPR010736">
    <property type="entry name" value="SHIPPO-rpt"/>
</dbReference>
<dbReference type="GO" id="GO:0005737">
    <property type="term" value="C:cytoplasm"/>
    <property type="evidence" value="ECO:0007669"/>
    <property type="project" value="UniProtKB-SubCell"/>
</dbReference>
<evidence type="ECO:0000256" key="3">
    <source>
        <dbReference type="ARBA" id="ARBA00022490"/>
    </source>
</evidence>
<dbReference type="PANTHER" id="PTHR35678:SF1">
    <property type="entry name" value="PROTEIN STPG4"/>
    <property type="match status" value="1"/>
</dbReference>
<dbReference type="Pfam" id="PF07004">
    <property type="entry name" value="SHIPPO-rpt"/>
    <property type="match status" value="2"/>
</dbReference>
<reference evidence="5" key="4">
    <citation type="submission" date="2025-08" db="UniProtKB">
        <authorList>
            <consortium name="Ensembl"/>
        </authorList>
    </citation>
    <scope>IDENTIFICATION</scope>
</reference>
<dbReference type="AlphaFoldDB" id="A0A4W3J2N5"/>
<evidence type="ECO:0000256" key="1">
    <source>
        <dbReference type="ARBA" id="ARBA00004123"/>
    </source>
</evidence>
<evidence type="ECO:0008006" key="7">
    <source>
        <dbReference type="Google" id="ProtNLM"/>
    </source>
</evidence>
<evidence type="ECO:0000256" key="4">
    <source>
        <dbReference type="ARBA" id="ARBA00023242"/>
    </source>
</evidence>